<proteinExistence type="predicted"/>
<protein>
    <submittedName>
        <fullName evidence="7">LysE family translocator</fullName>
    </submittedName>
</protein>
<dbReference type="InterPro" id="IPR001123">
    <property type="entry name" value="LeuE-type"/>
</dbReference>
<comment type="caution">
    <text evidence="7">The sequence shown here is derived from an EMBL/GenBank/DDBJ whole genome shotgun (WGS) entry which is preliminary data.</text>
</comment>
<comment type="subcellular location">
    <subcellularLocation>
        <location evidence="1">Cell membrane</location>
        <topology evidence="1">Multi-pass membrane protein</topology>
    </subcellularLocation>
</comment>
<reference evidence="7 8" key="1">
    <citation type="submission" date="2021-06" db="EMBL/GenBank/DDBJ databases">
        <title>Bacterium isolated from marine sediment.</title>
        <authorList>
            <person name="Zhu K.-L."/>
            <person name="Du Z.-J."/>
            <person name="Liang Q.-Y."/>
        </authorList>
    </citation>
    <scope>NUCLEOTIDE SEQUENCE [LARGE SCALE GENOMIC DNA]</scope>
    <source>
        <strain evidence="7 8">A346</strain>
    </source>
</reference>
<evidence type="ECO:0000313" key="8">
    <source>
        <dbReference type="Proteomes" id="UP000755551"/>
    </source>
</evidence>
<keyword evidence="8" id="KW-1185">Reference proteome</keyword>
<dbReference type="PANTHER" id="PTHR30086:SF20">
    <property type="entry name" value="ARGININE EXPORTER PROTEIN ARGO-RELATED"/>
    <property type="match status" value="1"/>
</dbReference>
<dbReference type="PANTHER" id="PTHR30086">
    <property type="entry name" value="ARGININE EXPORTER PROTEIN ARGO"/>
    <property type="match status" value="1"/>
</dbReference>
<dbReference type="Pfam" id="PF01810">
    <property type="entry name" value="LysE"/>
    <property type="match status" value="1"/>
</dbReference>
<organism evidence="7 8">
    <name type="scientific">Marinobacterium weihaiense</name>
    <dbReference type="NCBI Taxonomy" id="2851016"/>
    <lineage>
        <taxon>Bacteria</taxon>
        <taxon>Pseudomonadati</taxon>
        <taxon>Pseudomonadota</taxon>
        <taxon>Gammaproteobacteria</taxon>
        <taxon>Oceanospirillales</taxon>
        <taxon>Oceanospirillaceae</taxon>
        <taxon>Marinobacterium</taxon>
    </lineage>
</organism>
<evidence type="ECO:0000256" key="1">
    <source>
        <dbReference type="ARBA" id="ARBA00004651"/>
    </source>
</evidence>
<dbReference type="EMBL" id="JAHQZT010000040">
    <property type="protein sequence ID" value="MBV0934833.1"/>
    <property type="molecule type" value="Genomic_DNA"/>
</dbReference>
<accession>A0ABS6MEW2</accession>
<feature type="transmembrane region" description="Helical" evidence="6">
    <location>
        <begin position="44"/>
        <end position="63"/>
    </location>
</feature>
<evidence type="ECO:0000256" key="2">
    <source>
        <dbReference type="ARBA" id="ARBA00022475"/>
    </source>
</evidence>
<sequence length="203" mass="21214">MLSMILSMAAFAFVGAVTPGPVNIIATSSGATYGAVKTSPHVLGATLGYTLVVLLSGAGVFGLGQQLPAMLNVLHYLGGGFLLYMAYRIATLAPSASADAGLTQPPRLLEGALAQLLNPKAWLVATSGVALFVSSQPEQLLWLLIFSAVSFCMCLLGVAVWAISGQMLRTLLGNPARQRVFNRTLGALLAGTVILMLADHWRT</sequence>
<feature type="transmembrane region" description="Helical" evidence="6">
    <location>
        <begin position="140"/>
        <end position="163"/>
    </location>
</feature>
<evidence type="ECO:0000256" key="4">
    <source>
        <dbReference type="ARBA" id="ARBA00022989"/>
    </source>
</evidence>
<dbReference type="Proteomes" id="UP000755551">
    <property type="component" value="Unassembled WGS sequence"/>
</dbReference>
<evidence type="ECO:0000313" key="7">
    <source>
        <dbReference type="EMBL" id="MBV0934833.1"/>
    </source>
</evidence>
<gene>
    <name evidence="7" type="ORF">KTN04_15960</name>
</gene>
<name>A0ABS6MEW2_9GAMM</name>
<evidence type="ECO:0000256" key="3">
    <source>
        <dbReference type="ARBA" id="ARBA00022692"/>
    </source>
</evidence>
<keyword evidence="3 6" id="KW-0812">Transmembrane</keyword>
<feature type="transmembrane region" description="Helical" evidence="6">
    <location>
        <begin position="184"/>
        <end position="201"/>
    </location>
</feature>
<keyword evidence="4 6" id="KW-1133">Transmembrane helix</keyword>
<evidence type="ECO:0000256" key="5">
    <source>
        <dbReference type="ARBA" id="ARBA00023136"/>
    </source>
</evidence>
<keyword evidence="2" id="KW-1003">Cell membrane</keyword>
<dbReference type="RefSeq" id="WP_217336227.1">
    <property type="nucleotide sequence ID" value="NZ_JAHQZT010000040.1"/>
</dbReference>
<keyword evidence="5 6" id="KW-0472">Membrane</keyword>
<feature type="transmembrane region" description="Helical" evidence="6">
    <location>
        <begin position="70"/>
        <end position="87"/>
    </location>
</feature>
<evidence type="ECO:0000256" key="6">
    <source>
        <dbReference type="SAM" id="Phobius"/>
    </source>
</evidence>